<dbReference type="OMA" id="QVHTFDG"/>
<dbReference type="InterPro" id="IPR023198">
    <property type="entry name" value="PGP-like_dom2"/>
</dbReference>
<dbReference type="EMBL" id="NMPR01000018">
    <property type="protein sequence ID" value="KAA8634807.1"/>
    <property type="molecule type" value="Genomic_DNA"/>
</dbReference>
<dbReference type="PANTHER" id="PTHR43481:SF4">
    <property type="entry name" value="GLYCEROL-1-PHOSPHATE PHOSPHOHYDROLASE 1-RELATED"/>
    <property type="match status" value="1"/>
</dbReference>
<dbReference type="SUPFAM" id="SSF56784">
    <property type="entry name" value="HAD-like"/>
    <property type="match status" value="1"/>
</dbReference>
<dbReference type="SFLD" id="SFLDS00003">
    <property type="entry name" value="Haloacid_Dehalogenase"/>
    <property type="match status" value="1"/>
</dbReference>
<dbReference type="AlphaFoldDB" id="A0A8S8ZVC2"/>
<name>A0A8S8ZVC2_SORMA</name>
<dbReference type="InterPro" id="IPR006439">
    <property type="entry name" value="HAD-SF_hydro_IA"/>
</dbReference>
<sequence length="246" mass="26636">MGRTIIDTMGADFSAPPVQVTFDGLLFDMDGTIIDSTAAVEKHWEAIGNEIGVSPEVILQTSHGRRSIDILKELAPEKATMEYVQYMEGLLPKNYGDDAVEIPGARTLLQELIDRKKPWAIVTSGSLPLVSGWLDVLSLPHPTHLISAESVQNGKPDPACYLLGRERLELSSPNAEVLVLEDAPAGIRAGKAAGCKVIGLVTSHTVEQVVEAGPDWVVRDLSSVRYVESEDGKVTLEIRDALVLMN</sequence>
<protein>
    <submittedName>
        <fullName evidence="1">Uncharacterized protein</fullName>
    </submittedName>
</protein>
<dbReference type="InterPro" id="IPR036412">
    <property type="entry name" value="HAD-like_sf"/>
</dbReference>
<dbReference type="Pfam" id="PF00702">
    <property type="entry name" value="Hydrolase"/>
    <property type="match status" value="1"/>
</dbReference>
<evidence type="ECO:0000313" key="2">
    <source>
        <dbReference type="Proteomes" id="UP000433876"/>
    </source>
</evidence>
<comment type="caution">
    <text evidence="1">The sequence shown here is derived from an EMBL/GenBank/DDBJ whole genome shotgun (WGS) entry which is preliminary data.</text>
</comment>
<dbReference type="PANTHER" id="PTHR43481">
    <property type="entry name" value="FRUCTOSE-1-PHOSPHATE PHOSPHATASE"/>
    <property type="match status" value="1"/>
</dbReference>
<proteinExistence type="predicted"/>
<dbReference type="InterPro" id="IPR051806">
    <property type="entry name" value="HAD-like_SPP"/>
</dbReference>
<dbReference type="NCBIfam" id="TIGR01509">
    <property type="entry name" value="HAD-SF-IA-v3"/>
    <property type="match status" value="1"/>
</dbReference>
<dbReference type="VEuPathDB" id="FungiDB:SMAC_02799"/>
<dbReference type="GO" id="GO:0050308">
    <property type="term" value="F:sugar-phosphatase activity"/>
    <property type="evidence" value="ECO:0007669"/>
    <property type="project" value="TreeGrafter"/>
</dbReference>
<dbReference type="SFLD" id="SFLDG01129">
    <property type="entry name" value="C1.5:_HAD__Beta-PGM__Phosphata"/>
    <property type="match status" value="1"/>
</dbReference>
<evidence type="ECO:0000313" key="1">
    <source>
        <dbReference type="EMBL" id="KAA8634807.1"/>
    </source>
</evidence>
<dbReference type="CDD" id="cd07527">
    <property type="entry name" value="HAD_ScGPP-like"/>
    <property type="match status" value="1"/>
</dbReference>
<gene>
    <name evidence="1" type="ORF">SMACR_02799</name>
</gene>
<dbReference type="Proteomes" id="UP000433876">
    <property type="component" value="Unassembled WGS sequence"/>
</dbReference>
<dbReference type="InterPro" id="IPR023214">
    <property type="entry name" value="HAD_sf"/>
</dbReference>
<accession>A0A8S8ZVC2</accession>
<reference evidence="1 2" key="1">
    <citation type="submission" date="2017-07" db="EMBL/GenBank/DDBJ databases">
        <title>Genome sequence of the Sordaria macrospora wild type strain R19027.</title>
        <authorList>
            <person name="Nowrousian M."/>
            <person name="Teichert I."/>
            <person name="Kueck U."/>
        </authorList>
    </citation>
    <scope>NUCLEOTIDE SEQUENCE [LARGE SCALE GENOMIC DNA]</scope>
    <source>
        <strain evidence="1 2">R19027</strain>
        <tissue evidence="1">Mycelium</tissue>
    </source>
</reference>
<organism evidence="1 2">
    <name type="scientific">Sordaria macrospora</name>
    <dbReference type="NCBI Taxonomy" id="5147"/>
    <lineage>
        <taxon>Eukaryota</taxon>
        <taxon>Fungi</taxon>
        <taxon>Dikarya</taxon>
        <taxon>Ascomycota</taxon>
        <taxon>Pezizomycotina</taxon>
        <taxon>Sordariomycetes</taxon>
        <taxon>Sordariomycetidae</taxon>
        <taxon>Sordariales</taxon>
        <taxon>Sordariaceae</taxon>
        <taxon>Sordaria</taxon>
    </lineage>
</organism>
<dbReference type="SFLD" id="SFLDG01135">
    <property type="entry name" value="C1.5.6:_HAD__Beta-PGM__Phospha"/>
    <property type="match status" value="1"/>
</dbReference>
<dbReference type="Gene3D" id="3.40.50.1000">
    <property type="entry name" value="HAD superfamily/HAD-like"/>
    <property type="match status" value="1"/>
</dbReference>
<dbReference type="Gene3D" id="1.10.150.240">
    <property type="entry name" value="Putative phosphatase, domain 2"/>
    <property type="match status" value="1"/>
</dbReference>